<dbReference type="Proteomes" id="UP000193067">
    <property type="component" value="Unassembled WGS sequence"/>
</dbReference>
<dbReference type="AlphaFoldDB" id="A0A1Y2INJ7"/>
<evidence type="ECO:0000313" key="3">
    <source>
        <dbReference type="Proteomes" id="UP000193067"/>
    </source>
</evidence>
<reference evidence="2 3" key="1">
    <citation type="journal article" date="2015" name="Biotechnol. Biofuels">
        <title>Enhanced degradation of softwood versus hardwood by the white-rot fungus Pycnoporus coccineus.</title>
        <authorList>
            <person name="Couturier M."/>
            <person name="Navarro D."/>
            <person name="Chevret D."/>
            <person name="Henrissat B."/>
            <person name="Piumi F."/>
            <person name="Ruiz-Duenas F.J."/>
            <person name="Martinez A.T."/>
            <person name="Grigoriev I.V."/>
            <person name="Riley R."/>
            <person name="Lipzen A."/>
            <person name="Berrin J.G."/>
            <person name="Master E.R."/>
            <person name="Rosso M.N."/>
        </authorList>
    </citation>
    <scope>NUCLEOTIDE SEQUENCE [LARGE SCALE GENOMIC DNA]</scope>
    <source>
        <strain evidence="2 3">BRFM310</strain>
    </source>
</reference>
<keyword evidence="1" id="KW-0812">Transmembrane</keyword>
<accession>A0A1Y2INJ7</accession>
<evidence type="ECO:0000313" key="2">
    <source>
        <dbReference type="EMBL" id="OSD01542.1"/>
    </source>
</evidence>
<gene>
    <name evidence="2" type="ORF">PYCCODRAFT_483919</name>
</gene>
<dbReference type="EMBL" id="KZ084110">
    <property type="protein sequence ID" value="OSD01542.1"/>
    <property type="molecule type" value="Genomic_DNA"/>
</dbReference>
<feature type="transmembrane region" description="Helical" evidence="1">
    <location>
        <begin position="128"/>
        <end position="148"/>
    </location>
</feature>
<evidence type="ECO:0000256" key="1">
    <source>
        <dbReference type="SAM" id="Phobius"/>
    </source>
</evidence>
<proteinExistence type="predicted"/>
<organism evidence="2 3">
    <name type="scientific">Trametes coccinea (strain BRFM310)</name>
    <name type="common">Pycnoporus coccineus</name>
    <dbReference type="NCBI Taxonomy" id="1353009"/>
    <lineage>
        <taxon>Eukaryota</taxon>
        <taxon>Fungi</taxon>
        <taxon>Dikarya</taxon>
        <taxon>Basidiomycota</taxon>
        <taxon>Agaricomycotina</taxon>
        <taxon>Agaricomycetes</taxon>
        <taxon>Polyporales</taxon>
        <taxon>Polyporaceae</taxon>
        <taxon>Trametes</taxon>
    </lineage>
</organism>
<sequence>MSLSLITSSQSVESSPFLACPSFHKPSHRPCSDLLLATPTRELAGGLGVRTVTLAAWRASPKGASEPRRPGLARPSRTCTAMHLHHSCARPADRRGDALCKLVCPARTPPTSAYSDLPALLPRLNAMLYWYVCIINISLLQFCCYGNAMHARGDFVPRKRESICGSQQIW</sequence>
<keyword evidence="3" id="KW-1185">Reference proteome</keyword>
<protein>
    <submittedName>
        <fullName evidence="2">Uncharacterized protein</fullName>
    </submittedName>
</protein>
<name>A0A1Y2INJ7_TRAC3</name>
<keyword evidence="1" id="KW-1133">Transmembrane helix</keyword>
<keyword evidence="1" id="KW-0472">Membrane</keyword>